<name>A0ABT2HRV5_9MICC</name>
<comment type="caution">
    <text evidence="3">The sequence shown here is derived from an EMBL/GenBank/DDBJ whole genome shotgun (WGS) entry which is preliminary data.</text>
</comment>
<keyword evidence="3" id="KW-0808">Transferase</keyword>
<dbReference type="PANTHER" id="PTHR30163:SF8">
    <property type="entry name" value="LYTIC MUREIN TRANSGLYCOSYLASE"/>
    <property type="match status" value="1"/>
</dbReference>
<feature type="region of interest" description="Disordered" evidence="1">
    <location>
        <begin position="24"/>
        <end position="70"/>
    </location>
</feature>
<organism evidence="3 4">
    <name type="scientific">Nesterenkonia massiliensis</name>
    <dbReference type="NCBI Taxonomy" id="1232429"/>
    <lineage>
        <taxon>Bacteria</taxon>
        <taxon>Bacillati</taxon>
        <taxon>Actinomycetota</taxon>
        <taxon>Actinomycetes</taxon>
        <taxon>Micrococcales</taxon>
        <taxon>Micrococcaceae</taxon>
        <taxon>Nesterenkonia</taxon>
    </lineage>
</organism>
<dbReference type="RefSeq" id="WP_081652803.1">
    <property type="nucleotide sequence ID" value="NZ_CABKSP010000014.1"/>
</dbReference>
<dbReference type="InterPro" id="IPR043426">
    <property type="entry name" value="MltB-like"/>
</dbReference>
<sequence>MTPVLIVAVLSAVVVLIILVQPGGQNPDQSGHRTAEQEYPDEPGQALPPRNPEHQDTSAVPPGEPVAAGSIADMADPDWVLQAAEATGIPERALEAYAGAALRAQETHPDCGIGWNTLAGIGRVESHHGRYGGSEIGANGVVEPTIIGIALDGSPGVMEIPDTDGGELDGDTEYDRAVGPMQFIPSTWRLYAQDGNRDGERNPQQYDDAALTAAAYLCQRGGDLRSDEGWVQAVLAYNQSAEYVNEVAGFAAEYAELTAES</sequence>
<dbReference type="Proteomes" id="UP001205046">
    <property type="component" value="Unassembled WGS sequence"/>
</dbReference>
<dbReference type="SUPFAM" id="SSF53955">
    <property type="entry name" value="Lysozyme-like"/>
    <property type="match status" value="1"/>
</dbReference>
<reference evidence="3 4" key="1">
    <citation type="submission" date="2022-04" db="EMBL/GenBank/DDBJ databases">
        <title>Human microbiome associated bacterial genomes.</title>
        <authorList>
            <person name="Sandstrom S."/>
            <person name="Salamzade R."/>
            <person name="Kalan L.R."/>
        </authorList>
    </citation>
    <scope>NUCLEOTIDE SEQUENCE [LARGE SCALE GENOMIC DNA]</scope>
    <source>
        <strain evidence="4">p3-SID767</strain>
    </source>
</reference>
<keyword evidence="3" id="KW-0328">Glycosyltransferase</keyword>
<evidence type="ECO:0000313" key="3">
    <source>
        <dbReference type="EMBL" id="MCT1607431.1"/>
    </source>
</evidence>
<protein>
    <submittedName>
        <fullName evidence="3">Lytic murein transglycosylase</fullName>
        <ecNumber evidence="3">2.4.-.-</ecNumber>
    </submittedName>
</protein>
<accession>A0ABT2HRV5</accession>
<evidence type="ECO:0000313" key="4">
    <source>
        <dbReference type="Proteomes" id="UP001205046"/>
    </source>
</evidence>
<dbReference type="GO" id="GO:0016757">
    <property type="term" value="F:glycosyltransferase activity"/>
    <property type="evidence" value="ECO:0007669"/>
    <property type="project" value="UniProtKB-KW"/>
</dbReference>
<gene>
    <name evidence="3" type="ORF">M3B43_08850</name>
</gene>
<dbReference type="EC" id="2.4.-.-" evidence="3"/>
<evidence type="ECO:0000259" key="2">
    <source>
        <dbReference type="Pfam" id="PF13406"/>
    </source>
</evidence>
<proteinExistence type="predicted"/>
<dbReference type="Gene3D" id="1.10.530.10">
    <property type="match status" value="1"/>
</dbReference>
<dbReference type="Pfam" id="PF13406">
    <property type="entry name" value="SLT_2"/>
    <property type="match status" value="1"/>
</dbReference>
<feature type="domain" description="Transglycosylase SLT" evidence="2">
    <location>
        <begin position="177"/>
        <end position="239"/>
    </location>
</feature>
<dbReference type="CDD" id="cd13399">
    <property type="entry name" value="Slt35-like"/>
    <property type="match status" value="1"/>
</dbReference>
<evidence type="ECO:0000256" key="1">
    <source>
        <dbReference type="SAM" id="MobiDB-lite"/>
    </source>
</evidence>
<dbReference type="InterPro" id="IPR031304">
    <property type="entry name" value="SLT_2"/>
</dbReference>
<keyword evidence="4" id="KW-1185">Reference proteome</keyword>
<dbReference type="PANTHER" id="PTHR30163">
    <property type="entry name" value="MEMBRANE-BOUND LYTIC MUREIN TRANSGLYCOSYLASE B"/>
    <property type="match status" value="1"/>
</dbReference>
<dbReference type="InterPro" id="IPR023346">
    <property type="entry name" value="Lysozyme-like_dom_sf"/>
</dbReference>
<dbReference type="EMBL" id="JALXMO010000025">
    <property type="protein sequence ID" value="MCT1607431.1"/>
    <property type="molecule type" value="Genomic_DNA"/>
</dbReference>